<dbReference type="EMBL" id="JAEKJY010000007">
    <property type="protein sequence ID" value="MBN8237131.1"/>
    <property type="molecule type" value="Genomic_DNA"/>
</dbReference>
<comment type="caution">
    <text evidence="1">The sequence shown here is derived from an EMBL/GenBank/DDBJ whole genome shotgun (WGS) entry which is preliminary data.</text>
</comment>
<gene>
    <name evidence="1" type="ORF">JF544_17940</name>
</gene>
<sequence>MRRTPDITTDEISFYPPLKHLDICSERTLEAWYKDFDTGDPNYFYKWMETLNKQIQLK</sequence>
<proteinExistence type="predicted"/>
<keyword evidence="2" id="KW-1185">Reference proteome</keyword>
<accession>A0ABS3E0K6</accession>
<reference evidence="1 2" key="1">
    <citation type="submission" date="2020-12" db="EMBL/GenBank/DDBJ databases">
        <title>Oil enriched cultivation method for isolating marine PHA-producing bacteria.</title>
        <authorList>
            <person name="Zheng W."/>
            <person name="Yu S."/>
            <person name="Huang Y."/>
        </authorList>
    </citation>
    <scope>NUCLEOTIDE SEQUENCE [LARGE SCALE GENOMIC DNA]</scope>
    <source>
        <strain evidence="1 2">SY-2-6</strain>
    </source>
</reference>
<evidence type="ECO:0000313" key="1">
    <source>
        <dbReference type="EMBL" id="MBN8237131.1"/>
    </source>
</evidence>
<organism evidence="1 2">
    <name type="scientific">Halobacillus kuroshimensis</name>
    <dbReference type="NCBI Taxonomy" id="302481"/>
    <lineage>
        <taxon>Bacteria</taxon>
        <taxon>Bacillati</taxon>
        <taxon>Bacillota</taxon>
        <taxon>Bacilli</taxon>
        <taxon>Bacillales</taxon>
        <taxon>Bacillaceae</taxon>
        <taxon>Halobacillus</taxon>
    </lineage>
</organism>
<evidence type="ECO:0000313" key="2">
    <source>
        <dbReference type="Proteomes" id="UP000663970"/>
    </source>
</evidence>
<dbReference type="Proteomes" id="UP000663970">
    <property type="component" value="Unassembled WGS sequence"/>
</dbReference>
<protein>
    <submittedName>
        <fullName evidence="1">Uncharacterized protein</fullName>
    </submittedName>
</protein>
<name>A0ABS3E0K6_9BACI</name>